<accession>A0A6P4EX73</accession>
<name>A0A6P4EX73_DRORH</name>
<dbReference type="AlphaFoldDB" id="A0A6P4EX73"/>
<dbReference type="OMA" id="RYFNIYY"/>
<evidence type="ECO:0000313" key="3">
    <source>
        <dbReference type="RefSeq" id="XP_016979688.1"/>
    </source>
</evidence>
<protein>
    <submittedName>
        <fullName evidence="3">Uncharacterized protein LOC108045024</fullName>
    </submittedName>
</protein>
<feature type="region of interest" description="Disordered" evidence="1">
    <location>
        <begin position="25"/>
        <end position="65"/>
    </location>
</feature>
<gene>
    <name evidence="3" type="primary">LOC108045024</name>
</gene>
<sequence length="315" mass="33313">MANKLSLIIFMGVLAVGLALTTTTATTRKPMSTSTEAPMNSSPMESLDRRDKRQLTGNGGQTSLAGSSGTFPIFFDGVNVNPPLQQLQPLQPLPPLQQLQPLQPITVVTPVASNSNAQTQQTQPGWLPSFGQNLPIIGTWVGGLPSLISGLGLGSLNGGFGTLGGLNLGNLGLGGVTPVLPAAAPGQIAGSSANPQASCPLTQKLSCRCEPLLQLPGLKPISNPLRAQLVQIVRQNARKNDDGSQEVRVILSSGHVIYQRTARDLGQSGYLAMRIQSGRYFNIYYSVNEKEYTVRADVKDTPPASDLDDELSGQF</sequence>
<organism evidence="3">
    <name type="scientific">Drosophila rhopaloa</name>
    <name type="common">Fruit fly</name>
    <dbReference type="NCBI Taxonomy" id="1041015"/>
    <lineage>
        <taxon>Eukaryota</taxon>
        <taxon>Metazoa</taxon>
        <taxon>Ecdysozoa</taxon>
        <taxon>Arthropoda</taxon>
        <taxon>Hexapoda</taxon>
        <taxon>Insecta</taxon>
        <taxon>Pterygota</taxon>
        <taxon>Neoptera</taxon>
        <taxon>Endopterygota</taxon>
        <taxon>Diptera</taxon>
        <taxon>Brachycera</taxon>
        <taxon>Muscomorpha</taxon>
        <taxon>Ephydroidea</taxon>
        <taxon>Drosophilidae</taxon>
        <taxon>Drosophila</taxon>
        <taxon>Sophophora</taxon>
    </lineage>
</organism>
<keyword evidence="2" id="KW-0732">Signal</keyword>
<feature type="compositionally biased region" description="Polar residues" evidence="1">
    <location>
        <begin position="29"/>
        <end position="44"/>
    </location>
</feature>
<feature type="signal peptide" evidence="2">
    <location>
        <begin position="1"/>
        <end position="19"/>
    </location>
</feature>
<evidence type="ECO:0000256" key="2">
    <source>
        <dbReference type="SAM" id="SignalP"/>
    </source>
</evidence>
<dbReference type="OrthoDB" id="7869978at2759"/>
<dbReference type="RefSeq" id="XP_016979688.2">
    <property type="nucleotide sequence ID" value="XM_017124199.2"/>
</dbReference>
<dbReference type="GeneID" id="108045024"/>
<evidence type="ECO:0000256" key="1">
    <source>
        <dbReference type="SAM" id="MobiDB-lite"/>
    </source>
</evidence>
<proteinExistence type="predicted"/>
<dbReference type="RefSeq" id="XP_016979688.1">
    <property type="nucleotide sequence ID" value="XM_017124199.1"/>
</dbReference>
<reference evidence="3" key="1">
    <citation type="submission" date="2025-08" db="UniProtKB">
        <authorList>
            <consortium name="RefSeq"/>
        </authorList>
    </citation>
    <scope>IDENTIFICATION</scope>
</reference>
<feature type="chain" id="PRO_5028455351" evidence="2">
    <location>
        <begin position="20"/>
        <end position="315"/>
    </location>
</feature>